<dbReference type="InterPro" id="IPR024163">
    <property type="entry name" value="Aerotolerance_reg_N"/>
</dbReference>
<organism evidence="7 8">
    <name type="scientific">Thermus oshimai JL-2</name>
    <dbReference type="NCBI Taxonomy" id="751945"/>
    <lineage>
        <taxon>Bacteria</taxon>
        <taxon>Thermotogati</taxon>
        <taxon>Deinococcota</taxon>
        <taxon>Deinococci</taxon>
        <taxon>Thermales</taxon>
        <taxon>Thermaceae</taxon>
        <taxon>Thermus</taxon>
    </lineage>
</organism>
<dbReference type="eggNOG" id="COG2304">
    <property type="taxonomic scope" value="Bacteria"/>
</dbReference>
<dbReference type="EMBL" id="CP003249">
    <property type="protein sequence ID" value="AFV76120.1"/>
    <property type="molecule type" value="Genomic_DNA"/>
</dbReference>
<dbReference type="AlphaFoldDB" id="K7QZ66"/>
<dbReference type="Gene3D" id="3.40.50.410">
    <property type="entry name" value="von Willebrand factor, type A domain"/>
    <property type="match status" value="1"/>
</dbReference>
<keyword evidence="8" id="KW-1185">Reference proteome</keyword>
<dbReference type="KEGG" id="tos:Theos_1070"/>
<proteinExistence type="predicted"/>
<evidence type="ECO:0000256" key="2">
    <source>
        <dbReference type="ARBA" id="ARBA00022692"/>
    </source>
</evidence>
<protein>
    <submittedName>
        <fullName evidence="7">Mg-chelatase subunit ChlD</fullName>
    </submittedName>
</protein>
<dbReference type="PROSITE" id="PS50234">
    <property type="entry name" value="VWFA"/>
    <property type="match status" value="1"/>
</dbReference>
<dbReference type="Pfam" id="PF07584">
    <property type="entry name" value="BatA"/>
    <property type="match status" value="1"/>
</dbReference>
<keyword evidence="3 5" id="KW-1133">Transmembrane helix</keyword>
<dbReference type="InterPro" id="IPR036465">
    <property type="entry name" value="vWFA_dom_sf"/>
</dbReference>
<dbReference type="Pfam" id="PF13519">
    <property type="entry name" value="VWA_2"/>
    <property type="match status" value="1"/>
</dbReference>
<keyword evidence="4 5" id="KW-0472">Membrane</keyword>
<gene>
    <name evidence="7" type="ORF">Theos_1070</name>
</gene>
<dbReference type="OrthoDB" id="8882959at2"/>
<evidence type="ECO:0000313" key="8">
    <source>
        <dbReference type="Proteomes" id="UP000000211"/>
    </source>
</evidence>
<evidence type="ECO:0000259" key="6">
    <source>
        <dbReference type="PROSITE" id="PS50234"/>
    </source>
</evidence>
<accession>K7QZ66</accession>
<keyword evidence="2 5" id="KW-0812">Transmembrane</keyword>
<dbReference type="Proteomes" id="UP000000211">
    <property type="component" value="Chromosome"/>
</dbReference>
<dbReference type="HOGENOM" id="CLU_024570_2_1_0"/>
<feature type="transmembrane region" description="Helical" evidence="5">
    <location>
        <begin position="280"/>
        <end position="303"/>
    </location>
</feature>
<feature type="transmembrane region" description="Helical" evidence="5">
    <location>
        <begin position="52"/>
        <end position="74"/>
    </location>
</feature>
<dbReference type="RefSeq" id="WP_016329311.1">
    <property type="nucleotide sequence ID" value="NC_019386.1"/>
</dbReference>
<feature type="domain" description="VWFA" evidence="6">
    <location>
        <begin position="84"/>
        <end position="216"/>
    </location>
</feature>
<evidence type="ECO:0000256" key="1">
    <source>
        <dbReference type="ARBA" id="ARBA00022475"/>
    </source>
</evidence>
<evidence type="ECO:0000256" key="4">
    <source>
        <dbReference type="ARBA" id="ARBA00023136"/>
    </source>
</evidence>
<evidence type="ECO:0000313" key="7">
    <source>
        <dbReference type="EMBL" id="AFV76120.1"/>
    </source>
</evidence>
<reference evidence="7 8" key="1">
    <citation type="journal article" date="2013" name="Genome Announc.">
        <title>Whole Genome Sequencing of Thermus oshimai JL-2 and Thermus thermophilus JL-18, Incomplete Denitrifiers from the United States Great Basin.</title>
        <authorList>
            <person name="Murugapiran S.K."/>
            <person name="Huntemann M."/>
            <person name="Wei C.L."/>
            <person name="Han J."/>
            <person name="Detter J.C."/>
            <person name="Han C.S."/>
            <person name="Erkkila T.H."/>
            <person name="Teshima H."/>
            <person name="Chen A."/>
            <person name="Kyrpides N."/>
            <person name="Mavrommatis K."/>
            <person name="Markowitz V."/>
            <person name="Szeto E."/>
            <person name="Ivanova N."/>
            <person name="Pagani I."/>
            <person name="Lam J."/>
            <person name="McDonald A.I."/>
            <person name="Dodsworth J.A."/>
            <person name="Pati A."/>
            <person name="Goodwin L."/>
            <person name="Peters L."/>
            <person name="Pitluck S."/>
            <person name="Woyke T."/>
            <person name="Hedlund B.P."/>
        </authorList>
    </citation>
    <scope>NUCLEOTIDE SEQUENCE</scope>
    <source>
        <strain evidence="7 8">JL-2</strain>
    </source>
</reference>
<keyword evidence="1" id="KW-1003">Cell membrane</keyword>
<evidence type="ECO:0000256" key="3">
    <source>
        <dbReference type="ARBA" id="ARBA00022989"/>
    </source>
</evidence>
<evidence type="ECO:0000256" key="5">
    <source>
        <dbReference type="SAM" id="Phobius"/>
    </source>
</evidence>
<dbReference type="SUPFAM" id="SSF53300">
    <property type="entry name" value="vWA-like"/>
    <property type="match status" value="1"/>
</dbReference>
<dbReference type="InterPro" id="IPR050768">
    <property type="entry name" value="UPF0353/GerABKA_families"/>
</dbReference>
<dbReference type="PANTHER" id="PTHR22550">
    <property type="entry name" value="SPORE GERMINATION PROTEIN"/>
    <property type="match status" value="1"/>
</dbReference>
<dbReference type="SMART" id="SM00327">
    <property type="entry name" value="VWA"/>
    <property type="match status" value="1"/>
</dbReference>
<sequence length="310" mass="32896">MTLLAPEALSLLLLVGFLALALWKGPKKAPLPHPLARLLKEAAQEGKKPLRWLPQALFLLALLLLVLGAARPLLPLPGAVGDRVAILVIDVSRSMMAPDLKPNRLEAAKEAARAFLEEAPKGLRVGLVIFSGSAQTVHPPILDRKRLRASLESLEFGRSTAIGEGILEALRGIEAAGGKGVIVLLTDGRNRTGVDPLEAAGEAARMGVPIHAIGVGVPGWTPSPEDPVMGFGFFAGAFEVDEELLWAIGELTGGSHHLVTSTEALKALYRKLAAEMKLEVVRVEATGLFGLLGGFLALLSLGLRRFLFPL</sequence>
<dbReference type="STRING" id="751945.Theos_1070"/>
<name>K7QZ66_THEOS</name>
<dbReference type="PATRIC" id="fig|751945.3.peg.1065"/>
<dbReference type="InterPro" id="IPR002035">
    <property type="entry name" value="VWF_A"/>
</dbReference>
<dbReference type="PANTHER" id="PTHR22550:SF5">
    <property type="entry name" value="LEUCINE ZIPPER PROTEIN 4"/>
    <property type="match status" value="1"/>
</dbReference>